<dbReference type="OrthoDB" id="5723at2759"/>
<protein>
    <recommendedName>
        <fullName evidence="15">DNA polymerase eta</fullName>
        <ecNumber evidence="5">2.7.7.7</ecNumber>
    </recommendedName>
</protein>
<organism evidence="20 21">
    <name type="scientific">Aphidius gifuensis</name>
    <name type="common">Parasitoid wasp</name>
    <dbReference type="NCBI Taxonomy" id="684658"/>
    <lineage>
        <taxon>Eukaryota</taxon>
        <taxon>Metazoa</taxon>
        <taxon>Ecdysozoa</taxon>
        <taxon>Arthropoda</taxon>
        <taxon>Hexapoda</taxon>
        <taxon>Insecta</taxon>
        <taxon>Pterygota</taxon>
        <taxon>Neoptera</taxon>
        <taxon>Endopterygota</taxon>
        <taxon>Hymenoptera</taxon>
        <taxon>Apocrita</taxon>
        <taxon>Ichneumonoidea</taxon>
        <taxon>Braconidae</taxon>
        <taxon>Aphidiinae</taxon>
        <taxon>Aphidius</taxon>
    </lineage>
</organism>
<evidence type="ECO:0000256" key="12">
    <source>
        <dbReference type="ARBA" id="ARBA00022842"/>
    </source>
</evidence>
<dbReference type="FunFam" id="3.40.1170.60:FF:000003">
    <property type="entry name" value="DNA polymerase eta"/>
    <property type="match status" value="1"/>
</dbReference>
<evidence type="ECO:0000313" key="20">
    <source>
        <dbReference type="EMBL" id="KAF7993532.1"/>
    </source>
</evidence>
<dbReference type="Pfam" id="PF00817">
    <property type="entry name" value="IMS"/>
    <property type="match status" value="1"/>
</dbReference>
<dbReference type="InterPro" id="IPR052230">
    <property type="entry name" value="DNA_polymerase_eta"/>
</dbReference>
<keyword evidence="14" id="KW-0539">Nucleus</keyword>
<feature type="domain" description="UmuC" evidence="18">
    <location>
        <begin position="9"/>
        <end position="249"/>
    </location>
</feature>
<comment type="subcellular location">
    <subcellularLocation>
        <location evidence="3">Nucleus</location>
    </subcellularLocation>
</comment>
<evidence type="ECO:0000256" key="16">
    <source>
        <dbReference type="ARBA" id="ARBA00049244"/>
    </source>
</evidence>
<evidence type="ECO:0000256" key="17">
    <source>
        <dbReference type="SAM" id="MobiDB-lite"/>
    </source>
</evidence>
<dbReference type="PANTHER" id="PTHR45873">
    <property type="entry name" value="DNA POLYMERASE ETA"/>
    <property type="match status" value="1"/>
</dbReference>
<comment type="cofactor">
    <cofactor evidence="1">
        <name>Mn(2+)</name>
        <dbReference type="ChEBI" id="CHEBI:29035"/>
    </cofactor>
</comment>
<dbReference type="InterPro" id="IPR041298">
    <property type="entry name" value="UBZ3"/>
</dbReference>
<dbReference type="GO" id="GO:0005634">
    <property type="term" value="C:nucleus"/>
    <property type="evidence" value="ECO:0007669"/>
    <property type="project" value="UniProtKB-SubCell"/>
</dbReference>
<accession>A0A834XXM8</accession>
<dbReference type="SUPFAM" id="SSF100879">
    <property type="entry name" value="Lesion bypass DNA polymerase (Y-family), little finger domain"/>
    <property type="match status" value="1"/>
</dbReference>
<keyword evidence="9" id="KW-0227">DNA damage</keyword>
<dbReference type="PROSITE" id="PS50173">
    <property type="entry name" value="UMUC"/>
    <property type="match status" value="1"/>
</dbReference>
<evidence type="ECO:0000259" key="19">
    <source>
        <dbReference type="PROSITE" id="PS51907"/>
    </source>
</evidence>
<dbReference type="GO" id="GO:0006281">
    <property type="term" value="P:DNA repair"/>
    <property type="evidence" value="ECO:0007669"/>
    <property type="project" value="UniProtKB-KW"/>
</dbReference>
<evidence type="ECO:0000256" key="8">
    <source>
        <dbReference type="ARBA" id="ARBA00022723"/>
    </source>
</evidence>
<dbReference type="FunFam" id="1.10.150.20:FF:000014">
    <property type="entry name" value="Polymerase (DNA directed), eta"/>
    <property type="match status" value="1"/>
</dbReference>
<keyword evidence="7" id="KW-0548">Nucleotidyltransferase</keyword>
<proteinExistence type="inferred from homology"/>
<dbReference type="PIRSF" id="PIRSF036603">
    <property type="entry name" value="DPol_eta"/>
    <property type="match status" value="1"/>
</dbReference>
<comment type="catalytic activity">
    <reaction evidence="16">
        <text>DNA(n) + a 2'-deoxyribonucleoside 5'-triphosphate = DNA(n+1) + diphosphate</text>
        <dbReference type="Rhea" id="RHEA:22508"/>
        <dbReference type="Rhea" id="RHEA-COMP:17339"/>
        <dbReference type="Rhea" id="RHEA-COMP:17340"/>
        <dbReference type="ChEBI" id="CHEBI:33019"/>
        <dbReference type="ChEBI" id="CHEBI:61560"/>
        <dbReference type="ChEBI" id="CHEBI:173112"/>
        <dbReference type="EC" id="2.7.7.7"/>
    </reaction>
</comment>
<dbReference type="InterPro" id="IPR036775">
    <property type="entry name" value="DNA_pol_Y-fam_lit_finger_sf"/>
</dbReference>
<evidence type="ECO:0000256" key="11">
    <source>
        <dbReference type="ARBA" id="ARBA00022833"/>
    </source>
</evidence>
<evidence type="ECO:0000256" key="13">
    <source>
        <dbReference type="ARBA" id="ARBA00023204"/>
    </source>
</evidence>
<comment type="similarity">
    <text evidence="4">Belongs to the DNA polymerase type-Y family.</text>
</comment>
<evidence type="ECO:0000256" key="4">
    <source>
        <dbReference type="ARBA" id="ARBA00010945"/>
    </source>
</evidence>
<dbReference type="EC" id="2.7.7.7" evidence="5"/>
<keyword evidence="12" id="KW-0460">Magnesium</keyword>
<evidence type="ECO:0000256" key="6">
    <source>
        <dbReference type="ARBA" id="ARBA00022679"/>
    </source>
</evidence>
<evidence type="ECO:0000256" key="7">
    <source>
        <dbReference type="ARBA" id="ARBA00022695"/>
    </source>
</evidence>
<reference evidence="20 21" key="1">
    <citation type="submission" date="2020-08" db="EMBL/GenBank/DDBJ databases">
        <title>Aphidius gifuensis genome sequencing and assembly.</title>
        <authorList>
            <person name="Du Z."/>
        </authorList>
    </citation>
    <scope>NUCLEOTIDE SEQUENCE [LARGE SCALE GENOMIC DNA]</scope>
    <source>
        <strain evidence="20">YNYX2018</strain>
        <tissue evidence="20">Adults</tissue>
    </source>
</reference>
<dbReference type="InterPro" id="IPR043128">
    <property type="entry name" value="Rev_trsase/Diguanyl_cyclase"/>
</dbReference>
<evidence type="ECO:0000313" key="21">
    <source>
        <dbReference type="Proteomes" id="UP000639338"/>
    </source>
</evidence>
<feature type="domain" description="UBZ3-type" evidence="19">
    <location>
        <begin position="544"/>
        <end position="578"/>
    </location>
</feature>
<dbReference type="InterPro" id="IPR017961">
    <property type="entry name" value="DNA_pol_Y-fam_little_finger"/>
</dbReference>
<dbReference type="GO" id="GO:0009411">
    <property type="term" value="P:response to UV"/>
    <property type="evidence" value="ECO:0007669"/>
    <property type="project" value="UniProtKB-ARBA"/>
</dbReference>
<keyword evidence="6" id="KW-0808">Transferase</keyword>
<evidence type="ECO:0000256" key="2">
    <source>
        <dbReference type="ARBA" id="ARBA00001946"/>
    </source>
</evidence>
<evidence type="ECO:0000259" key="18">
    <source>
        <dbReference type="PROSITE" id="PS50173"/>
    </source>
</evidence>
<dbReference type="GO" id="GO:0008270">
    <property type="term" value="F:zinc ion binding"/>
    <property type="evidence" value="ECO:0007669"/>
    <property type="project" value="UniProtKB-KW"/>
</dbReference>
<dbReference type="Gene3D" id="3.40.1170.60">
    <property type="match status" value="1"/>
</dbReference>
<sequence length="613" mass="69984">MSESEERIIALIDMDCFFCQVESREKPELKGKPMVVSQFNMVLAVNYEARDLGISRFVRGDEAKEKYPDVNVVSVPERRGKGDISKYRSAGAEVINVLKQHCPIVERASIDEAFLDITDLVDRRMESTLISSSNVEKYLTNTFVVGYCDTTNDEDKRYDGMKKWINESFDNMGGEQERKLAIGAIIIEELRSEIYEKCEFKCSAGISYNKVLAKLACGLHKPNKQTILSMSSVPELFSTLSVNKIRNLGGKIGMAIVEKLNCNVMSDLLCFSMDQLEKQFDKKTAMWLFNIARGIDHEQVKSRLISKSIGASKNFWGEEVITEIQKLKAWIDILSEDISERLEQDLQDNSRRATALTVSYQYVRDKKNISQSRTSTLTSYKAEKISSHAFDIIKKTMQTPVSYLSISATKFIDYQKNSSFVNYFQVKPRGESKEKTLNEMNDEQHEKNILNVSNISVNKNDSVDESFNSIKLQELFPDLDNIDSSIVELLPSELQQEAKIYLKSNDKDLDQTNGNKSKSTSEKIPKSKTKPIENFFIKKTTNFDEISGIKCNECSAIIDGEKYLEHCDYHIAQNLQKNINKLENNQKRNRQSSQSPPDSHKKTKTILSYFNKI</sequence>
<evidence type="ECO:0000256" key="3">
    <source>
        <dbReference type="ARBA" id="ARBA00004123"/>
    </source>
</evidence>
<comment type="caution">
    <text evidence="20">The sequence shown here is derived from an EMBL/GenBank/DDBJ whole genome shotgun (WGS) entry which is preliminary data.</text>
</comment>
<dbReference type="PROSITE" id="PS51907">
    <property type="entry name" value="ZF_UBZ3"/>
    <property type="match status" value="1"/>
</dbReference>
<feature type="region of interest" description="Disordered" evidence="17">
    <location>
        <begin position="505"/>
        <end position="526"/>
    </location>
</feature>
<evidence type="ECO:0000256" key="14">
    <source>
        <dbReference type="ARBA" id="ARBA00023242"/>
    </source>
</evidence>
<comment type="cofactor">
    <cofactor evidence="2">
        <name>Mg(2+)</name>
        <dbReference type="ChEBI" id="CHEBI:18420"/>
    </cofactor>
</comment>
<dbReference type="GO" id="GO:0042276">
    <property type="term" value="P:error-prone translesion synthesis"/>
    <property type="evidence" value="ECO:0007669"/>
    <property type="project" value="TreeGrafter"/>
</dbReference>
<keyword evidence="11" id="KW-0862">Zinc</keyword>
<keyword evidence="8" id="KW-0479">Metal-binding</keyword>
<evidence type="ECO:0000256" key="15">
    <source>
        <dbReference type="ARBA" id="ARBA00044975"/>
    </source>
</evidence>
<gene>
    <name evidence="20" type="ORF">HCN44_010127</name>
</gene>
<dbReference type="Pfam" id="PF11799">
    <property type="entry name" value="IMS_C"/>
    <property type="match status" value="1"/>
</dbReference>
<dbReference type="Gene3D" id="1.10.150.20">
    <property type="entry name" value="5' to 3' exonuclease, C-terminal subdomain"/>
    <property type="match status" value="1"/>
</dbReference>
<dbReference type="AlphaFoldDB" id="A0A834XXM8"/>
<dbReference type="InterPro" id="IPR043502">
    <property type="entry name" value="DNA/RNA_pol_sf"/>
</dbReference>
<dbReference type="Pfam" id="PF21704">
    <property type="entry name" value="POLH-Rev1_HhH"/>
    <property type="match status" value="1"/>
</dbReference>
<keyword evidence="10" id="KW-0863">Zinc-finger</keyword>
<name>A0A834XXM8_APHGI</name>
<evidence type="ECO:0000256" key="10">
    <source>
        <dbReference type="ARBA" id="ARBA00022771"/>
    </source>
</evidence>
<dbReference type="Gene3D" id="3.30.70.270">
    <property type="match status" value="1"/>
</dbReference>
<dbReference type="GO" id="GO:0005657">
    <property type="term" value="C:replication fork"/>
    <property type="evidence" value="ECO:0007669"/>
    <property type="project" value="TreeGrafter"/>
</dbReference>
<evidence type="ECO:0000256" key="5">
    <source>
        <dbReference type="ARBA" id="ARBA00012417"/>
    </source>
</evidence>
<dbReference type="Gene3D" id="3.30.1490.100">
    <property type="entry name" value="DNA polymerase, Y-family, little finger domain"/>
    <property type="match status" value="1"/>
</dbReference>
<dbReference type="GO" id="GO:0003887">
    <property type="term" value="F:DNA-directed DNA polymerase activity"/>
    <property type="evidence" value="ECO:0007669"/>
    <property type="project" value="UniProtKB-EC"/>
</dbReference>
<dbReference type="PANTHER" id="PTHR45873:SF1">
    <property type="entry name" value="DNA POLYMERASE ETA"/>
    <property type="match status" value="1"/>
</dbReference>
<keyword evidence="13" id="KW-0234">DNA repair</keyword>
<dbReference type="Proteomes" id="UP000639338">
    <property type="component" value="Unassembled WGS sequence"/>
</dbReference>
<keyword evidence="21" id="KW-1185">Reference proteome</keyword>
<evidence type="ECO:0000256" key="9">
    <source>
        <dbReference type="ARBA" id="ARBA00022763"/>
    </source>
</evidence>
<evidence type="ECO:0000256" key="1">
    <source>
        <dbReference type="ARBA" id="ARBA00001936"/>
    </source>
</evidence>
<dbReference type="SUPFAM" id="SSF56672">
    <property type="entry name" value="DNA/RNA polymerases"/>
    <property type="match status" value="1"/>
</dbReference>
<dbReference type="GO" id="GO:0003684">
    <property type="term" value="F:damaged DNA binding"/>
    <property type="evidence" value="ECO:0007669"/>
    <property type="project" value="InterPro"/>
</dbReference>
<dbReference type="GO" id="GO:0035861">
    <property type="term" value="C:site of double-strand break"/>
    <property type="evidence" value="ECO:0007669"/>
    <property type="project" value="TreeGrafter"/>
</dbReference>
<dbReference type="EMBL" id="JACMRX010000003">
    <property type="protein sequence ID" value="KAF7993532.1"/>
    <property type="molecule type" value="Genomic_DNA"/>
</dbReference>
<dbReference type="InterPro" id="IPR001126">
    <property type="entry name" value="UmuC"/>
</dbReference>